<evidence type="ECO:0000313" key="2">
    <source>
        <dbReference type="Proteomes" id="UP001500909"/>
    </source>
</evidence>
<organism evidence="1 2">
    <name type="scientific">Streptomyces olivaceiscleroticus</name>
    <dbReference type="NCBI Taxonomy" id="68245"/>
    <lineage>
        <taxon>Bacteria</taxon>
        <taxon>Bacillati</taxon>
        <taxon>Actinomycetota</taxon>
        <taxon>Actinomycetes</taxon>
        <taxon>Kitasatosporales</taxon>
        <taxon>Streptomycetaceae</taxon>
        <taxon>Streptomyces</taxon>
    </lineage>
</organism>
<protein>
    <recommendedName>
        <fullName evidence="3">GAF domain-containing protein</fullName>
    </recommendedName>
</protein>
<accession>A0ABP3LHZ1</accession>
<keyword evidence="2" id="KW-1185">Reference proteome</keyword>
<dbReference type="EMBL" id="BAAABY010000070">
    <property type="protein sequence ID" value="GAA0501342.1"/>
    <property type="molecule type" value="Genomic_DNA"/>
</dbReference>
<dbReference type="RefSeq" id="WP_346100530.1">
    <property type="nucleotide sequence ID" value="NZ_BAAABY010000070.1"/>
</dbReference>
<comment type="caution">
    <text evidence="1">The sequence shown here is derived from an EMBL/GenBank/DDBJ whole genome shotgun (WGS) entry which is preliminary data.</text>
</comment>
<dbReference type="Proteomes" id="UP001500909">
    <property type="component" value="Unassembled WGS sequence"/>
</dbReference>
<evidence type="ECO:0008006" key="3">
    <source>
        <dbReference type="Google" id="ProtNLM"/>
    </source>
</evidence>
<reference evidence="2" key="1">
    <citation type="journal article" date="2019" name="Int. J. Syst. Evol. Microbiol.">
        <title>The Global Catalogue of Microorganisms (GCM) 10K type strain sequencing project: providing services to taxonomists for standard genome sequencing and annotation.</title>
        <authorList>
            <consortium name="The Broad Institute Genomics Platform"/>
            <consortium name="The Broad Institute Genome Sequencing Center for Infectious Disease"/>
            <person name="Wu L."/>
            <person name="Ma J."/>
        </authorList>
    </citation>
    <scope>NUCLEOTIDE SEQUENCE [LARGE SCALE GENOMIC DNA]</scope>
    <source>
        <strain evidence="2">JCM 4805</strain>
    </source>
</reference>
<name>A0ABP3LHZ1_9ACTN</name>
<sequence>MNTLTAEQQARIDRDKARFQAEIQLLSPLTNAITTADKATRHTLVTDRIGALDLCNHMGALLQWRYIDAPLANLLGLAVRRAVRQMGHDPETIHIDNDLSLAEQDAWPLHHAMALYGHACYGPGLRFPADRTGQIGFLRLRSTADFTLGSVGLTAENQRLLVDAILATAADLEEVWS</sequence>
<proteinExistence type="predicted"/>
<evidence type="ECO:0000313" key="1">
    <source>
        <dbReference type="EMBL" id="GAA0501342.1"/>
    </source>
</evidence>
<gene>
    <name evidence="1" type="ORF">GCM10010361_78640</name>
</gene>